<evidence type="ECO:0000256" key="1">
    <source>
        <dbReference type="ARBA" id="ARBA00022801"/>
    </source>
</evidence>
<sequence length="459" mass="51894">MDVRIKFLGGAQSVTGSKFLLEIDEFRLLIDCGLFQGLKKLRLRNWEDLPIPAESIDAIVLTHAHLDHSGYVPRIVKQGFKGKIHCTEATADLLEILWIDSAKLQEEEAEFIKKKGYSKHENPLALYNQKDVQISLPLLKTHPFETLITLTENIQLKFYPAGHILGASIVELKVKGDTQEKNLLISGDIGRENDPVLFPPTVVKSADIVLMESTYGDRINNNEDIKETLKDHILKNIDSGVIMIPAFTVGRTQNLLLYLHDLMRTGDIPETPVYIDSPMAISVTSLYEKYDALHRLEDKAVFNDRNFHYVKDQMQSNSLKALKNKAIIISASGMLTGGRILNHLFQRLSNKNDTLLFSGYQAIGTRGRDILEGKEKIRIYGEEISVHCQYDEIEGLSAHADQTELIEWYQKIVEKPKYTFIVHGEIRAAEALKSKLENAGAKNVFIPDYLESFELFSGI</sequence>
<comment type="caution">
    <text evidence="4">The sequence shown here is derived from an EMBL/GenBank/DDBJ whole genome shotgun (WGS) entry which is preliminary data.</text>
</comment>
<accession>A0A934WXS9</accession>
<dbReference type="RefSeq" id="WP_201430513.1">
    <property type="nucleotide sequence ID" value="NZ_JAEQBW010000002.1"/>
</dbReference>
<evidence type="ECO:0000259" key="2">
    <source>
        <dbReference type="SMART" id="SM00849"/>
    </source>
</evidence>
<dbReference type="Proteomes" id="UP000611723">
    <property type="component" value="Unassembled WGS sequence"/>
</dbReference>
<dbReference type="PANTHER" id="PTHR11203:SF37">
    <property type="entry name" value="INTEGRATOR COMPLEX SUBUNIT 11"/>
    <property type="match status" value="1"/>
</dbReference>
<dbReference type="EMBL" id="JAEQBW010000002">
    <property type="protein sequence ID" value="MBK6264847.1"/>
    <property type="molecule type" value="Genomic_DNA"/>
</dbReference>
<dbReference type="CDD" id="cd16295">
    <property type="entry name" value="TTHA0252-CPSF-like_MBL-fold"/>
    <property type="match status" value="1"/>
</dbReference>
<organism evidence="4 5">
    <name type="scientific">Marivirga aurantiaca</name>
    <dbReference type="NCBI Taxonomy" id="2802615"/>
    <lineage>
        <taxon>Bacteria</taxon>
        <taxon>Pseudomonadati</taxon>
        <taxon>Bacteroidota</taxon>
        <taxon>Cytophagia</taxon>
        <taxon>Cytophagales</taxon>
        <taxon>Marivirgaceae</taxon>
        <taxon>Marivirga</taxon>
    </lineage>
</organism>
<dbReference type="InterPro" id="IPR011108">
    <property type="entry name" value="RMMBL"/>
</dbReference>
<evidence type="ECO:0000259" key="3">
    <source>
        <dbReference type="SMART" id="SM01027"/>
    </source>
</evidence>
<dbReference type="Gene3D" id="3.40.50.10890">
    <property type="match status" value="1"/>
</dbReference>
<dbReference type="InterPro" id="IPR022712">
    <property type="entry name" value="Beta_Casp"/>
</dbReference>
<dbReference type="Gene3D" id="3.60.15.10">
    <property type="entry name" value="Ribonuclease Z/Hydroxyacylglutathione hydrolase-like"/>
    <property type="match status" value="1"/>
</dbReference>
<dbReference type="SMART" id="SM00849">
    <property type="entry name" value="Lactamase_B"/>
    <property type="match status" value="1"/>
</dbReference>
<dbReference type="InterPro" id="IPR036866">
    <property type="entry name" value="RibonucZ/Hydroxyglut_hydro"/>
</dbReference>
<dbReference type="Pfam" id="PF00753">
    <property type="entry name" value="Lactamase_B"/>
    <property type="match status" value="1"/>
</dbReference>
<feature type="domain" description="Beta-Casp" evidence="3">
    <location>
        <begin position="252"/>
        <end position="370"/>
    </location>
</feature>
<feature type="domain" description="Metallo-beta-lactamase" evidence="2">
    <location>
        <begin position="15"/>
        <end position="237"/>
    </location>
</feature>
<dbReference type="Pfam" id="PF10996">
    <property type="entry name" value="Beta-Casp"/>
    <property type="match status" value="1"/>
</dbReference>
<protein>
    <submittedName>
        <fullName evidence="4">MBL fold metallo-hydrolase</fullName>
    </submittedName>
</protein>
<dbReference type="SMART" id="SM01027">
    <property type="entry name" value="Beta-Casp"/>
    <property type="match status" value="1"/>
</dbReference>
<dbReference type="InterPro" id="IPR001279">
    <property type="entry name" value="Metallo-B-lactamas"/>
</dbReference>
<dbReference type="AlphaFoldDB" id="A0A934WXS9"/>
<reference evidence="4" key="1">
    <citation type="submission" date="2021-01" db="EMBL/GenBank/DDBJ databases">
        <title>Marivirga aurantiaca sp. nov., isolated from intertidal surface sediments.</title>
        <authorList>
            <person name="Zhang M."/>
        </authorList>
    </citation>
    <scope>NUCLEOTIDE SEQUENCE</scope>
    <source>
        <strain evidence="4">S37H4</strain>
    </source>
</reference>
<dbReference type="SUPFAM" id="SSF56281">
    <property type="entry name" value="Metallo-hydrolase/oxidoreductase"/>
    <property type="match status" value="1"/>
</dbReference>
<evidence type="ECO:0000313" key="5">
    <source>
        <dbReference type="Proteomes" id="UP000611723"/>
    </source>
</evidence>
<proteinExistence type="predicted"/>
<keyword evidence="5" id="KW-1185">Reference proteome</keyword>
<name>A0A934WXS9_9BACT</name>
<gene>
    <name evidence="4" type="ORF">JKA74_07350</name>
</gene>
<dbReference type="GO" id="GO:0016787">
    <property type="term" value="F:hydrolase activity"/>
    <property type="evidence" value="ECO:0007669"/>
    <property type="project" value="UniProtKB-KW"/>
</dbReference>
<evidence type="ECO:0000313" key="4">
    <source>
        <dbReference type="EMBL" id="MBK6264847.1"/>
    </source>
</evidence>
<dbReference type="PANTHER" id="PTHR11203">
    <property type="entry name" value="CLEAVAGE AND POLYADENYLATION SPECIFICITY FACTOR FAMILY MEMBER"/>
    <property type="match status" value="1"/>
</dbReference>
<keyword evidence="1" id="KW-0378">Hydrolase</keyword>
<dbReference type="InterPro" id="IPR050698">
    <property type="entry name" value="MBL"/>
</dbReference>
<dbReference type="Pfam" id="PF07521">
    <property type="entry name" value="RMMBL"/>
    <property type="match status" value="1"/>
</dbReference>
<dbReference type="GO" id="GO:0004521">
    <property type="term" value="F:RNA endonuclease activity"/>
    <property type="evidence" value="ECO:0007669"/>
    <property type="project" value="TreeGrafter"/>
</dbReference>